<name>A0ABX9DZG9_9PSEU</name>
<dbReference type="Proteomes" id="UP000248714">
    <property type="component" value="Unassembled WGS sequence"/>
</dbReference>
<gene>
    <name evidence="1" type="ORF">C8D87_114123</name>
</gene>
<comment type="caution">
    <text evidence="1">The sequence shown here is derived from an EMBL/GenBank/DDBJ whole genome shotgun (WGS) entry which is preliminary data.</text>
</comment>
<accession>A0ABX9DZG9</accession>
<evidence type="ECO:0000313" key="1">
    <source>
        <dbReference type="EMBL" id="RAS59511.1"/>
    </source>
</evidence>
<protein>
    <submittedName>
        <fullName evidence="1">Uncharacterized protein</fullName>
    </submittedName>
</protein>
<proteinExistence type="predicted"/>
<dbReference type="EMBL" id="QLTT01000014">
    <property type="protein sequence ID" value="RAS59511.1"/>
    <property type="molecule type" value="Genomic_DNA"/>
</dbReference>
<evidence type="ECO:0000313" key="2">
    <source>
        <dbReference type="Proteomes" id="UP000248714"/>
    </source>
</evidence>
<keyword evidence="2" id="KW-1185">Reference proteome</keyword>
<sequence length="129" mass="13962">MPVCGNRARHAEGTPVTHASIAAIRACFLEEEVWPCSWLVELTNPEDGESTYVECGGVTWYLPGNRGYACENGHDHIYDQVRADERWDYAADPEEAGLLAGRGVRPVAMDGGPIDVDPGAFRYAAGLPG</sequence>
<organism evidence="1 2">
    <name type="scientific">Lentzea atacamensis</name>
    <dbReference type="NCBI Taxonomy" id="531938"/>
    <lineage>
        <taxon>Bacteria</taxon>
        <taxon>Bacillati</taxon>
        <taxon>Actinomycetota</taxon>
        <taxon>Actinomycetes</taxon>
        <taxon>Pseudonocardiales</taxon>
        <taxon>Pseudonocardiaceae</taxon>
        <taxon>Lentzea</taxon>
    </lineage>
</organism>
<reference evidence="1 2" key="1">
    <citation type="submission" date="2018-06" db="EMBL/GenBank/DDBJ databases">
        <title>Genomic Encyclopedia of Type Strains, Phase IV (KMG-IV): sequencing the most valuable type-strain genomes for metagenomic binning, comparative biology and taxonomic classification.</title>
        <authorList>
            <person name="Goeker M."/>
        </authorList>
    </citation>
    <scope>NUCLEOTIDE SEQUENCE [LARGE SCALE GENOMIC DNA]</scope>
    <source>
        <strain evidence="1 2">DSM 45479</strain>
    </source>
</reference>
<dbReference type="RefSeq" id="WP_146772054.1">
    <property type="nucleotide sequence ID" value="NZ_QLTT01000014.1"/>
</dbReference>